<organism evidence="3 4">
    <name type="scientific">Brevundimonas denitrificans</name>
    <dbReference type="NCBI Taxonomy" id="1443434"/>
    <lineage>
        <taxon>Bacteria</taxon>
        <taxon>Pseudomonadati</taxon>
        <taxon>Pseudomonadota</taxon>
        <taxon>Alphaproteobacteria</taxon>
        <taxon>Caulobacterales</taxon>
        <taxon>Caulobacteraceae</taxon>
        <taxon>Brevundimonas</taxon>
    </lineage>
</organism>
<dbReference type="InterPro" id="IPR043736">
    <property type="entry name" value="DUF5681"/>
</dbReference>
<evidence type="ECO:0000313" key="3">
    <source>
        <dbReference type="EMBL" id="GLS00443.1"/>
    </source>
</evidence>
<dbReference type="Pfam" id="PF18932">
    <property type="entry name" value="DUF5681"/>
    <property type="match status" value="1"/>
</dbReference>
<proteinExistence type="predicted"/>
<feature type="domain" description="DUF5681" evidence="2">
    <location>
        <begin position="18"/>
        <end position="90"/>
    </location>
</feature>
<dbReference type="EMBL" id="BSOY01000005">
    <property type="protein sequence ID" value="GLS00443.1"/>
    <property type="molecule type" value="Genomic_DNA"/>
</dbReference>
<dbReference type="RefSeq" id="WP_284220667.1">
    <property type="nucleotide sequence ID" value="NZ_BSOY01000005.1"/>
</dbReference>
<gene>
    <name evidence="3" type="ORF">GCM10007859_04490</name>
</gene>
<keyword evidence="4" id="KW-1185">Reference proteome</keyword>
<evidence type="ECO:0000259" key="2">
    <source>
        <dbReference type="Pfam" id="PF18932"/>
    </source>
</evidence>
<evidence type="ECO:0000313" key="4">
    <source>
        <dbReference type="Proteomes" id="UP001156921"/>
    </source>
</evidence>
<evidence type="ECO:0000256" key="1">
    <source>
        <dbReference type="SAM" id="MobiDB-lite"/>
    </source>
</evidence>
<sequence>MSSDPTTYTVGYGRPPEATRFKAGQSGNPKGRPKGSHNFQTLLDDELQTRVAVIINGKTQLLTKAELAVRQQVDKAAHGDPRAFALLMKVRGQTATAPEGGALNHAAAPETELTASQFADILASIARDHVAEGGS</sequence>
<comment type="caution">
    <text evidence="3">The sequence shown here is derived from an EMBL/GenBank/DDBJ whole genome shotgun (WGS) entry which is preliminary data.</text>
</comment>
<protein>
    <recommendedName>
        <fullName evidence="2">DUF5681 domain-containing protein</fullName>
    </recommendedName>
</protein>
<name>A0ABQ6BET2_9CAUL</name>
<accession>A0ABQ6BET2</accession>
<reference evidence="4" key="1">
    <citation type="journal article" date="2019" name="Int. J. Syst. Evol. Microbiol.">
        <title>The Global Catalogue of Microorganisms (GCM) 10K type strain sequencing project: providing services to taxonomists for standard genome sequencing and annotation.</title>
        <authorList>
            <consortium name="The Broad Institute Genomics Platform"/>
            <consortium name="The Broad Institute Genome Sequencing Center for Infectious Disease"/>
            <person name="Wu L."/>
            <person name="Ma J."/>
        </authorList>
    </citation>
    <scope>NUCLEOTIDE SEQUENCE [LARGE SCALE GENOMIC DNA]</scope>
    <source>
        <strain evidence="4">NBRC 110107</strain>
    </source>
</reference>
<feature type="region of interest" description="Disordered" evidence="1">
    <location>
        <begin position="1"/>
        <end position="38"/>
    </location>
</feature>
<dbReference type="Proteomes" id="UP001156921">
    <property type="component" value="Unassembled WGS sequence"/>
</dbReference>